<name>A0A1F7XAC2_9BACT</name>
<keyword evidence="1" id="KW-0812">Transmembrane</keyword>
<proteinExistence type="predicted"/>
<keyword evidence="1" id="KW-0472">Membrane</keyword>
<organism evidence="2 3">
    <name type="scientific">Candidatus Woesebacteria bacterium RBG_16_34_12</name>
    <dbReference type="NCBI Taxonomy" id="1802480"/>
    <lineage>
        <taxon>Bacteria</taxon>
        <taxon>Candidatus Woeseibacteriota</taxon>
    </lineage>
</organism>
<dbReference type="EMBL" id="MGFS01000006">
    <property type="protein sequence ID" value="OGM11976.1"/>
    <property type="molecule type" value="Genomic_DNA"/>
</dbReference>
<reference evidence="2 3" key="1">
    <citation type="journal article" date="2016" name="Nat. Commun.">
        <title>Thousands of microbial genomes shed light on interconnected biogeochemical processes in an aquifer system.</title>
        <authorList>
            <person name="Anantharaman K."/>
            <person name="Brown C.T."/>
            <person name="Hug L.A."/>
            <person name="Sharon I."/>
            <person name="Castelle C.J."/>
            <person name="Probst A.J."/>
            <person name="Thomas B.C."/>
            <person name="Singh A."/>
            <person name="Wilkins M.J."/>
            <person name="Karaoz U."/>
            <person name="Brodie E.L."/>
            <person name="Williams K.H."/>
            <person name="Hubbard S.S."/>
            <person name="Banfield J.F."/>
        </authorList>
    </citation>
    <scope>NUCLEOTIDE SEQUENCE [LARGE SCALE GENOMIC DNA]</scope>
</reference>
<feature type="transmembrane region" description="Helical" evidence="1">
    <location>
        <begin position="36"/>
        <end position="51"/>
    </location>
</feature>
<dbReference type="InterPro" id="IPR046487">
    <property type="entry name" value="DUF6580"/>
</dbReference>
<accession>A0A1F7XAC2</accession>
<comment type="caution">
    <text evidence="2">The sequence shown here is derived from an EMBL/GenBank/DDBJ whole genome shotgun (WGS) entry which is preliminary data.</text>
</comment>
<gene>
    <name evidence="2" type="ORF">A2Z22_04820</name>
</gene>
<sequence length="196" mass="22225">MKNTKYSIHDTKYTLLVILFLVAFLERTVFDLGPNIELVTMAMILASFYFGRKQSFWLTFAILALTDLIIGNTYIFIFTWSGFLLPAIVVGGLIPRTKIFLKGINLIKKITSGTFLGVGSNFFFFLWTNFGVWLLDSWGMYPKTLTGLTQCYINALPFYKMQLVSTVVFVTLGFFIIEVVFSLTAKFRTTSSTLAS</sequence>
<dbReference type="Pfam" id="PF20221">
    <property type="entry name" value="DUF6580"/>
    <property type="match status" value="1"/>
</dbReference>
<evidence type="ECO:0000313" key="3">
    <source>
        <dbReference type="Proteomes" id="UP000177053"/>
    </source>
</evidence>
<protein>
    <recommendedName>
        <fullName evidence="4">Rod shape-determining protein MreD</fullName>
    </recommendedName>
</protein>
<feature type="transmembrane region" description="Helical" evidence="1">
    <location>
        <begin position="113"/>
        <end position="135"/>
    </location>
</feature>
<evidence type="ECO:0000313" key="2">
    <source>
        <dbReference type="EMBL" id="OGM11976.1"/>
    </source>
</evidence>
<dbReference type="AlphaFoldDB" id="A0A1F7XAC2"/>
<feature type="transmembrane region" description="Helical" evidence="1">
    <location>
        <begin position="56"/>
        <end position="77"/>
    </location>
</feature>
<evidence type="ECO:0008006" key="4">
    <source>
        <dbReference type="Google" id="ProtNLM"/>
    </source>
</evidence>
<feature type="transmembrane region" description="Helical" evidence="1">
    <location>
        <begin position="163"/>
        <end position="183"/>
    </location>
</feature>
<feature type="transmembrane region" description="Helical" evidence="1">
    <location>
        <begin position="83"/>
        <end position="101"/>
    </location>
</feature>
<feature type="transmembrane region" description="Helical" evidence="1">
    <location>
        <begin position="12"/>
        <end position="30"/>
    </location>
</feature>
<keyword evidence="1" id="KW-1133">Transmembrane helix</keyword>
<dbReference type="Proteomes" id="UP000177053">
    <property type="component" value="Unassembled WGS sequence"/>
</dbReference>
<evidence type="ECO:0000256" key="1">
    <source>
        <dbReference type="SAM" id="Phobius"/>
    </source>
</evidence>